<protein>
    <submittedName>
        <fullName evidence="1">Uncharacterized protein</fullName>
    </submittedName>
</protein>
<evidence type="ECO:0000313" key="1">
    <source>
        <dbReference type="EMBL" id="MPN27530.1"/>
    </source>
</evidence>
<sequence length="121" mass="14193">MQIISQHLRKLVNIVCPENQIDLGIFFFYFFNDLRLLHHTAAHCQHKIGIYFFNGFKGAQISKHAHIRVFTHTAGVQDNDSCLMDIFLGRITHIFQQARNLFRIIFVHLAAKSHYFICLIH</sequence>
<organism evidence="1">
    <name type="scientific">bioreactor metagenome</name>
    <dbReference type="NCBI Taxonomy" id="1076179"/>
    <lineage>
        <taxon>unclassified sequences</taxon>
        <taxon>metagenomes</taxon>
        <taxon>ecological metagenomes</taxon>
    </lineage>
</organism>
<gene>
    <name evidence="1" type="ORF">SDC9_174964</name>
</gene>
<dbReference type="EMBL" id="VSSQ01077461">
    <property type="protein sequence ID" value="MPN27530.1"/>
    <property type="molecule type" value="Genomic_DNA"/>
</dbReference>
<proteinExistence type="predicted"/>
<dbReference type="AlphaFoldDB" id="A0A645GMX5"/>
<accession>A0A645GMX5</accession>
<comment type="caution">
    <text evidence="1">The sequence shown here is derived from an EMBL/GenBank/DDBJ whole genome shotgun (WGS) entry which is preliminary data.</text>
</comment>
<reference evidence="1" key="1">
    <citation type="submission" date="2019-08" db="EMBL/GenBank/DDBJ databases">
        <authorList>
            <person name="Kucharzyk K."/>
            <person name="Murdoch R.W."/>
            <person name="Higgins S."/>
            <person name="Loffler F."/>
        </authorList>
    </citation>
    <scope>NUCLEOTIDE SEQUENCE</scope>
</reference>
<name>A0A645GMX5_9ZZZZ</name>